<organism evidence="1 2">
    <name type="scientific">Trichuris trichiura</name>
    <name type="common">Whipworm</name>
    <name type="synonym">Trichocephalus trichiurus</name>
    <dbReference type="NCBI Taxonomy" id="36087"/>
    <lineage>
        <taxon>Eukaryota</taxon>
        <taxon>Metazoa</taxon>
        <taxon>Ecdysozoa</taxon>
        <taxon>Nematoda</taxon>
        <taxon>Enoplea</taxon>
        <taxon>Dorylaimia</taxon>
        <taxon>Trichinellida</taxon>
        <taxon>Trichuridae</taxon>
        <taxon>Trichuris</taxon>
    </lineage>
</organism>
<dbReference type="Gene3D" id="2.60.40.790">
    <property type="match status" value="1"/>
</dbReference>
<protein>
    <submittedName>
        <fullName evidence="1">Xenopus pseudohsp30B heat shock protein (PS43H)</fullName>
    </submittedName>
</protein>
<dbReference type="OrthoDB" id="5913717at2759"/>
<keyword evidence="2" id="KW-1185">Reference proteome</keyword>
<evidence type="ECO:0000313" key="2">
    <source>
        <dbReference type="Proteomes" id="UP000030665"/>
    </source>
</evidence>
<gene>
    <name evidence="1" type="ORF">TTRE_0000384601</name>
</gene>
<evidence type="ECO:0000313" key="1">
    <source>
        <dbReference type="EMBL" id="CDW55573.1"/>
    </source>
</evidence>
<dbReference type="Proteomes" id="UP000030665">
    <property type="component" value="Unassembled WGS sequence"/>
</dbReference>
<dbReference type="SUPFAM" id="SSF49764">
    <property type="entry name" value="HSP20-like chaperones"/>
    <property type="match status" value="1"/>
</dbReference>
<proteinExistence type="predicted"/>
<dbReference type="EMBL" id="HG805965">
    <property type="protein sequence ID" value="CDW55573.1"/>
    <property type="molecule type" value="Genomic_DNA"/>
</dbReference>
<sequence>MSKDKLKLEDTYYRVTNISDSKFWRISIVLVPFDACDIRVQVQGARLIVKAKQTSNQSDEHQMLFSRQLNPQVDKDKLIAYWQPKDNRLVIEAPFLEQPVANKVP</sequence>
<accession>A0A077Z7F1</accession>
<reference evidence="1" key="1">
    <citation type="submission" date="2014-01" db="EMBL/GenBank/DDBJ databases">
        <authorList>
            <person name="Aslett M."/>
        </authorList>
    </citation>
    <scope>NUCLEOTIDE SEQUENCE</scope>
</reference>
<keyword evidence="1" id="KW-0346">Stress response</keyword>
<reference evidence="1" key="2">
    <citation type="submission" date="2014-03" db="EMBL/GenBank/DDBJ databases">
        <title>The whipworm genome and dual-species transcriptomics of an intimate host-pathogen interaction.</title>
        <authorList>
            <person name="Foth B.J."/>
            <person name="Tsai I.J."/>
            <person name="Reid A.J."/>
            <person name="Bancroft A.J."/>
            <person name="Nichol S."/>
            <person name="Tracey A."/>
            <person name="Holroyd N."/>
            <person name="Cotton J.A."/>
            <person name="Stanley E.J."/>
            <person name="Zarowiecki M."/>
            <person name="Liu J.Z."/>
            <person name="Huckvale T."/>
            <person name="Cooper P.J."/>
            <person name="Grencis R.K."/>
            <person name="Berriman M."/>
        </authorList>
    </citation>
    <scope>NUCLEOTIDE SEQUENCE [LARGE SCALE GENOMIC DNA]</scope>
</reference>
<name>A0A077Z7F1_TRITR</name>
<dbReference type="AlphaFoldDB" id="A0A077Z7F1"/>
<dbReference type="InterPro" id="IPR008978">
    <property type="entry name" value="HSP20-like_chaperone"/>
</dbReference>